<organism evidence="1 2">
    <name type="scientific">Sinanodonta woodiana</name>
    <name type="common">Chinese pond mussel</name>
    <name type="synonym">Anodonta woodiana</name>
    <dbReference type="NCBI Taxonomy" id="1069815"/>
    <lineage>
        <taxon>Eukaryota</taxon>
        <taxon>Metazoa</taxon>
        <taxon>Spiralia</taxon>
        <taxon>Lophotrochozoa</taxon>
        <taxon>Mollusca</taxon>
        <taxon>Bivalvia</taxon>
        <taxon>Autobranchia</taxon>
        <taxon>Heteroconchia</taxon>
        <taxon>Palaeoheterodonta</taxon>
        <taxon>Unionida</taxon>
        <taxon>Unionoidea</taxon>
        <taxon>Unionidae</taxon>
        <taxon>Unioninae</taxon>
        <taxon>Sinanodonta</taxon>
    </lineage>
</organism>
<protein>
    <submittedName>
        <fullName evidence="1">Uncharacterized protein</fullName>
    </submittedName>
</protein>
<reference evidence="1 2" key="1">
    <citation type="submission" date="2024-11" db="EMBL/GenBank/DDBJ databases">
        <title>Chromosome-level genome assembly of the freshwater bivalve Anodonta woodiana.</title>
        <authorList>
            <person name="Chen X."/>
        </authorList>
    </citation>
    <scope>NUCLEOTIDE SEQUENCE [LARGE SCALE GENOMIC DNA]</scope>
    <source>
        <strain evidence="1">MN2024</strain>
        <tissue evidence="1">Gills</tissue>
    </source>
</reference>
<comment type="caution">
    <text evidence="1">The sequence shown here is derived from an EMBL/GenBank/DDBJ whole genome shotgun (WGS) entry which is preliminary data.</text>
</comment>
<proteinExistence type="predicted"/>
<keyword evidence="2" id="KW-1185">Reference proteome</keyword>
<evidence type="ECO:0000313" key="1">
    <source>
        <dbReference type="EMBL" id="KAL3858673.1"/>
    </source>
</evidence>
<dbReference type="AlphaFoldDB" id="A0ABD3VDQ6"/>
<feature type="non-terminal residue" evidence="1">
    <location>
        <position position="1"/>
    </location>
</feature>
<accession>A0ABD3VDQ6</accession>
<gene>
    <name evidence="1" type="ORF">ACJMK2_008935</name>
</gene>
<name>A0ABD3VDQ6_SINWO</name>
<dbReference type="EMBL" id="JBJQND010000012">
    <property type="protein sequence ID" value="KAL3858673.1"/>
    <property type="molecule type" value="Genomic_DNA"/>
</dbReference>
<evidence type="ECO:0000313" key="2">
    <source>
        <dbReference type="Proteomes" id="UP001634394"/>
    </source>
</evidence>
<dbReference type="Proteomes" id="UP001634394">
    <property type="component" value="Unassembled WGS sequence"/>
</dbReference>
<sequence length="53" mass="5965">INNGHKIGPNHREHGRITGTLRIRGTGRVKETRDLPVGIVPKSLKLITPWKMD</sequence>